<protein>
    <submittedName>
        <fullName evidence="1">Uncharacterized protein</fullName>
    </submittedName>
</protein>
<evidence type="ECO:0000313" key="2">
    <source>
        <dbReference type="Proteomes" id="UP001055940"/>
    </source>
</evidence>
<dbReference type="RefSeq" id="WP_254420618.1">
    <property type="nucleotide sequence ID" value="NZ_BAAAJB010000058.1"/>
</dbReference>
<dbReference type="EMBL" id="CP099837">
    <property type="protein sequence ID" value="USY21779.1"/>
    <property type="molecule type" value="Genomic_DNA"/>
</dbReference>
<evidence type="ECO:0000313" key="1">
    <source>
        <dbReference type="EMBL" id="USY21779.1"/>
    </source>
</evidence>
<dbReference type="Proteomes" id="UP001055940">
    <property type="component" value="Chromosome"/>
</dbReference>
<organism evidence="1 2">
    <name type="scientific">Nocardiopsis exhalans</name>
    <dbReference type="NCBI Taxonomy" id="163604"/>
    <lineage>
        <taxon>Bacteria</taxon>
        <taxon>Bacillati</taxon>
        <taxon>Actinomycetota</taxon>
        <taxon>Actinomycetes</taxon>
        <taxon>Streptosporangiales</taxon>
        <taxon>Nocardiopsidaceae</taxon>
        <taxon>Nocardiopsis</taxon>
    </lineage>
</organism>
<reference evidence="1" key="1">
    <citation type="submission" date="2022-06" db="EMBL/GenBank/DDBJ databases">
        <authorList>
            <person name="Ping M."/>
        </authorList>
    </citation>
    <scope>NUCLEOTIDE SEQUENCE</scope>
    <source>
        <strain evidence="1">JCM11759T</strain>
    </source>
</reference>
<name>A0ABY5DBR0_9ACTN</name>
<sequence length="86" mass="9693">MRITDTPLYRAAARALGDMDLIDAEVDDARAATWQHPAGPDRREAAREYFALRREQEAKRNRYREAHNHLAIACAILGVTPPLPTP</sequence>
<proteinExistence type="predicted"/>
<accession>A0ABY5DBR0</accession>
<gene>
    <name evidence="1" type="ORF">NE857_09310</name>
</gene>
<keyword evidence="2" id="KW-1185">Reference proteome</keyword>